<sequence>LTSSGRRSFVQCTNHYSILGGLLYKRGFDGIFLRCFKTHESSKAIQEVHD</sequence>
<evidence type="ECO:0000313" key="1">
    <source>
        <dbReference type="EMBL" id="KAH9305832.1"/>
    </source>
</evidence>
<reference evidence="1 2" key="1">
    <citation type="journal article" date="2021" name="Nat. Plants">
        <title>The Taxus genome provides insights into paclitaxel biosynthesis.</title>
        <authorList>
            <person name="Xiong X."/>
            <person name="Gou J."/>
            <person name="Liao Q."/>
            <person name="Li Y."/>
            <person name="Zhou Q."/>
            <person name="Bi G."/>
            <person name="Li C."/>
            <person name="Du R."/>
            <person name="Wang X."/>
            <person name="Sun T."/>
            <person name="Guo L."/>
            <person name="Liang H."/>
            <person name="Lu P."/>
            <person name="Wu Y."/>
            <person name="Zhang Z."/>
            <person name="Ro D.K."/>
            <person name="Shang Y."/>
            <person name="Huang S."/>
            <person name="Yan J."/>
        </authorList>
    </citation>
    <scope>NUCLEOTIDE SEQUENCE [LARGE SCALE GENOMIC DNA]</scope>
    <source>
        <strain evidence="1">Ta-2019</strain>
    </source>
</reference>
<name>A0AA38FKU8_TAXCH</name>
<dbReference type="Proteomes" id="UP000824469">
    <property type="component" value="Unassembled WGS sequence"/>
</dbReference>
<evidence type="ECO:0000313" key="2">
    <source>
        <dbReference type="Proteomes" id="UP000824469"/>
    </source>
</evidence>
<keyword evidence="2" id="KW-1185">Reference proteome</keyword>
<organism evidence="1 2">
    <name type="scientific">Taxus chinensis</name>
    <name type="common">Chinese yew</name>
    <name type="synonym">Taxus wallichiana var. chinensis</name>
    <dbReference type="NCBI Taxonomy" id="29808"/>
    <lineage>
        <taxon>Eukaryota</taxon>
        <taxon>Viridiplantae</taxon>
        <taxon>Streptophyta</taxon>
        <taxon>Embryophyta</taxon>
        <taxon>Tracheophyta</taxon>
        <taxon>Spermatophyta</taxon>
        <taxon>Pinopsida</taxon>
        <taxon>Pinidae</taxon>
        <taxon>Conifers II</taxon>
        <taxon>Cupressales</taxon>
        <taxon>Taxaceae</taxon>
        <taxon>Taxus</taxon>
    </lineage>
</organism>
<accession>A0AA38FKU8</accession>
<dbReference type="AlphaFoldDB" id="A0AA38FKU8"/>
<comment type="caution">
    <text evidence="1">The sequence shown here is derived from an EMBL/GenBank/DDBJ whole genome shotgun (WGS) entry which is preliminary data.</text>
</comment>
<feature type="non-terminal residue" evidence="1">
    <location>
        <position position="1"/>
    </location>
</feature>
<protein>
    <submittedName>
        <fullName evidence="1">Uncharacterized protein</fullName>
    </submittedName>
</protein>
<dbReference type="EMBL" id="JAHRHJ020000008">
    <property type="protein sequence ID" value="KAH9305832.1"/>
    <property type="molecule type" value="Genomic_DNA"/>
</dbReference>
<proteinExistence type="predicted"/>
<gene>
    <name evidence="1" type="ORF">KI387_010236</name>
</gene>
<feature type="non-terminal residue" evidence="1">
    <location>
        <position position="50"/>
    </location>
</feature>